<keyword evidence="1" id="KW-1133">Transmembrane helix</keyword>
<dbReference type="PANTHER" id="PTHR37204">
    <property type="entry name" value="TRANSMEMBRANE PROTEIN"/>
    <property type="match status" value="1"/>
</dbReference>
<gene>
    <name evidence="2" type="ORF">AXF42_Ash017605</name>
</gene>
<accession>A0A2I0A5B5</accession>
<keyword evidence="3" id="KW-1185">Reference proteome</keyword>
<dbReference type="Proteomes" id="UP000236161">
    <property type="component" value="Unassembled WGS sequence"/>
</dbReference>
<evidence type="ECO:0000313" key="2">
    <source>
        <dbReference type="EMBL" id="PKA50726.1"/>
    </source>
</evidence>
<name>A0A2I0A5B5_9ASPA</name>
<organism evidence="2 3">
    <name type="scientific">Apostasia shenzhenica</name>
    <dbReference type="NCBI Taxonomy" id="1088818"/>
    <lineage>
        <taxon>Eukaryota</taxon>
        <taxon>Viridiplantae</taxon>
        <taxon>Streptophyta</taxon>
        <taxon>Embryophyta</taxon>
        <taxon>Tracheophyta</taxon>
        <taxon>Spermatophyta</taxon>
        <taxon>Magnoliopsida</taxon>
        <taxon>Liliopsida</taxon>
        <taxon>Asparagales</taxon>
        <taxon>Orchidaceae</taxon>
        <taxon>Apostasioideae</taxon>
        <taxon>Apostasia</taxon>
    </lineage>
</organism>
<dbReference type="PANTHER" id="PTHR37204:SF1">
    <property type="entry name" value="TRANSMEMBRANE PROTEIN"/>
    <property type="match status" value="1"/>
</dbReference>
<keyword evidence="1" id="KW-0472">Membrane</keyword>
<dbReference type="STRING" id="1088818.A0A2I0A5B5"/>
<feature type="transmembrane region" description="Helical" evidence="1">
    <location>
        <begin position="12"/>
        <end position="33"/>
    </location>
</feature>
<evidence type="ECO:0000313" key="3">
    <source>
        <dbReference type="Proteomes" id="UP000236161"/>
    </source>
</evidence>
<dbReference type="EMBL" id="KZ452018">
    <property type="protein sequence ID" value="PKA50726.1"/>
    <property type="molecule type" value="Genomic_DNA"/>
</dbReference>
<keyword evidence="1" id="KW-0812">Transmembrane</keyword>
<evidence type="ECO:0000256" key="1">
    <source>
        <dbReference type="SAM" id="Phobius"/>
    </source>
</evidence>
<reference evidence="2 3" key="1">
    <citation type="journal article" date="2017" name="Nature">
        <title>The Apostasia genome and the evolution of orchids.</title>
        <authorList>
            <person name="Zhang G.Q."/>
            <person name="Liu K.W."/>
            <person name="Li Z."/>
            <person name="Lohaus R."/>
            <person name="Hsiao Y.Y."/>
            <person name="Niu S.C."/>
            <person name="Wang J.Y."/>
            <person name="Lin Y.C."/>
            <person name="Xu Q."/>
            <person name="Chen L.J."/>
            <person name="Yoshida K."/>
            <person name="Fujiwara S."/>
            <person name="Wang Z.W."/>
            <person name="Zhang Y.Q."/>
            <person name="Mitsuda N."/>
            <person name="Wang M."/>
            <person name="Liu G.H."/>
            <person name="Pecoraro L."/>
            <person name="Huang H.X."/>
            <person name="Xiao X.J."/>
            <person name="Lin M."/>
            <person name="Wu X.Y."/>
            <person name="Wu W.L."/>
            <person name="Chen Y.Y."/>
            <person name="Chang S.B."/>
            <person name="Sakamoto S."/>
            <person name="Ohme-Takagi M."/>
            <person name="Yagi M."/>
            <person name="Zeng S.J."/>
            <person name="Shen C.Y."/>
            <person name="Yeh C.M."/>
            <person name="Luo Y.B."/>
            <person name="Tsai W.C."/>
            <person name="Van de Peer Y."/>
            <person name="Liu Z.J."/>
        </authorList>
    </citation>
    <scope>NUCLEOTIDE SEQUENCE [LARGE SCALE GENOMIC DNA]</scope>
    <source>
        <strain evidence="3">cv. Shenzhen</strain>
        <tissue evidence="2">Stem</tissue>
    </source>
</reference>
<sequence>MARVGHFRSCGGAVGVVWIISASIFYLLLRAAMENSSPSESSISSSDRRSRLYDKMGRDLDEEGGKFIDGRETSQSLSLNDLFELKGGSVTPKLRAADPPVRANVLYLCSDFSIPLSVPKLYSLVYALRPFEVKLQCFNFCCMQWETNIRLSQGLPKNPNHAFSIGDHLSNSIEEIPFQRIAKQVASLESASSPQCFSSSKLSRTSPEPNRAFMSIKVLLNVYNTKLWFIAGRLNLNLQNVSSSILFTSLCNTSLYHFSMFHASHHLIPVRATDVEIEAEASAVKAVAESFCPLEIVLDKVVLTSTGVLLGCWQVISGPDPVTIRSKLRAALPHAPEKQLYDPVILHTSFARLLGRPKVPLEEMKRQPVDLLQFFHQLVARVNSKIHGFKATITELWFVEEYDVLALALDGRMKVRKFSLSCANH</sequence>
<dbReference type="OrthoDB" id="119121at2759"/>
<dbReference type="AlphaFoldDB" id="A0A2I0A5B5"/>
<protein>
    <submittedName>
        <fullName evidence="2">Uncharacterized protein</fullName>
    </submittedName>
</protein>
<proteinExistence type="predicted"/>